<dbReference type="Proteomes" id="UP000183376">
    <property type="component" value="Chromosome I"/>
</dbReference>
<evidence type="ECO:0000313" key="2">
    <source>
        <dbReference type="EMBL" id="SDM43053.1"/>
    </source>
</evidence>
<dbReference type="InterPro" id="IPR049489">
    <property type="entry name" value="FabD-like_helical_ins"/>
</dbReference>
<keyword evidence="3" id="KW-1185">Reference proteome</keyword>
<dbReference type="InterPro" id="IPR014179">
    <property type="entry name" value="PfaD-like_TIM-barrel"/>
</dbReference>
<dbReference type="RefSeq" id="WP_081900854.1">
    <property type="nucleotide sequence ID" value="NZ_JOEF01000051.1"/>
</dbReference>
<reference evidence="2 3" key="1">
    <citation type="submission" date="2016-10" db="EMBL/GenBank/DDBJ databases">
        <authorList>
            <person name="de Groot N.N."/>
        </authorList>
    </citation>
    <scope>NUCLEOTIDE SEQUENCE [LARGE SCALE GENOMIC DNA]</scope>
    <source>
        <strain evidence="2 3">DSM 44149</strain>
    </source>
</reference>
<evidence type="ECO:0000313" key="3">
    <source>
        <dbReference type="Proteomes" id="UP000183376"/>
    </source>
</evidence>
<organism evidence="2 3">
    <name type="scientific">Allokutzneria albata</name>
    <name type="common">Kibdelosporangium albatum</name>
    <dbReference type="NCBI Taxonomy" id="211114"/>
    <lineage>
        <taxon>Bacteria</taxon>
        <taxon>Bacillati</taxon>
        <taxon>Actinomycetota</taxon>
        <taxon>Actinomycetes</taxon>
        <taxon>Pseudonocardiales</taxon>
        <taxon>Pseudonocardiaceae</taxon>
        <taxon>Allokutzneria</taxon>
    </lineage>
</organism>
<dbReference type="SUPFAM" id="SSF51412">
    <property type="entry name" value="Inosine monophosphate dehydrogenase (IMPDH)"/>
    <property type="match status" value="1"/>
</dbReference>
<dbReference type="CDD" id="cd04742">
    <property type="entry name" value="NPD_FabD"/>
    <property type="match status" value="1"/>
</dbReference>
<protein>
    <submittedName>
        <fullName evidence="2">PfaD family protein</fullName>
    </submittedName>
</protein>
<sequence length="505" mass="54446">MIDLIHRVREPLHVVRCPEGGITVGGITVGQGDLLGVLPALYPEWLGDRSFCEVHGVRFPYVAGEMANGIATTRMVVAMARADMLGFFGAGGLAPSTVEIAVDELCRELAGRTNWGVNLIHSPAEPAVEEAVADLLLRRGVPRISASAFMTLTPAVVRCAVSGLRRETNGWISRRTAVFAKLSRPELAEQFLSPAPEPLLRVLVERGQITAEEAELARHIPVAEDVTVEADSGGHTDNRPLSALLPTILAVRDEVCARHGYHRPVRVGAAGGLGTPGAVAAAFALGAAYVLTGSVNQVAVEAGVSDEAKKLLAQADITDVAMAPAADMFELGVKLQVLKRGTMFAARANRLYQVYRDHDGIESIPQPLLDRLEKEVLGASVADVWVQTKQFWAERDPAELDKAERDPKHRMALVFRWYLGGSSRWAITGDPARRSDYQLWCGPAMGAFNRWAAGSFLAEPATRSVVQIALNLLEGSAALTRAHQARTYGVPVPAEVFAFRPRPLS</sequence>
<dbReference type="PANTHER" id="PTHR32332:SF20">
    <property type="entry name" value="2-NITROPROPANE DIOXYGENASE-LIKE PROTEIN"/>
    <property type="match status" value="1"/>
</dbReference>
<dbReference type="OrthoDB" id="3543921at2"/>
<dbReference type="STRING" id="211114.SAMN04489726_1577"/>
<dbReference type="InterPro" id="IPR013785">
    <property type="entry name" value="Aldolase_TIM"/>
</dbReference>
<gene>
    <name evidence="2" type="ORF">SAMN04489726_1577</name>
</gene>
<dbReference type="Pfam" id="PF21607">
    <property type="entry name" value="FabD_helical_ins"/>
    <property type="match status" value="1"/>
</dbReference>
<evidence type="ECO:0000259" key="1">
    <source>
        <dbReference type="Pfam" id="PF21607"/>
    </source>
</evidence>
<dbReference type="NCBIfam" id="TIGR02814">
    <property type="entry name" value="pfaD_fam"/>
    <property type="match status" value="1"/>
</dbReference>
<dbReference type="PANTHER" id="PTHR32332">
    <property type="entry name" value="2-NITROPROPANE DIOXYGENASE"/>
    <property type="match status" value="1"/>
</dbReference>
<dbReference type="Gene3D" id="3.20.20.70">
    <property type="entry name" value="Aldolase class I"/>
    <property type="match status" value="2"/>
</dbReference>
<dbReference type="EMBL" id="LT629701">
    <property type="protein sequence ID" value="SDM43053.1"/>
    <property type="molecule type" value="Genomic_DNA"/>
</dbReference>
<name>A0A1G9T5Q5_ALLAB</name>
<accession>A0A1G9T5Q5</accession>
<proteinExistence type="predicted"/>
<feature type="domain" description="[Acyl-carrier-protein] S-malonyltransferase-like inserted helical" evidence="1">
    <location>
        <begin position="358"/>
        <end position="437"/>
    </location>
</feature>
<dbReference type="AlphaFoldDB" id="A0A1G9T5Q5"/>
<dbReference type="eggNOG" id="COG2070">
    <property type="taxonomic scope" value="Bacteria"/>
</dbReference>